<dbReference type="AlphaFoldDB" id="A0A1C0TJ75"/>
<dbReference type="EMBL" id="MAUJ01000017">
    <property type="protein sequence ID" value="OCQ18322.1"/>
    <property type="molecule type" value="Genomic_DNA"/>
</dbReference>
<name>A0A1C0TJ75_9GAMM</name>
<dbReference type="OrthoDB" id="6316386at2"/>
<evidence type="ECO:0000313" key="1">
    <source>
        <dbReference type="EMBL" id="OCQ18322.1"/>
    </source>
</evidence>
<organism evidence="1 2">
    <name type="scientific">Pseudoalteromonas luteoviolacea</name>
    <dbReference type="NCBI Taxonomy" id="43657"/>
    <lineage>
        <taxon>Bacteria</taxon>
        <taxon>Pseudomonadati</taxon>
        <taxon>Pseudomonadota</taxon>
        <taxon>Gammaproteobacteria</taxon>
        <taxon>Alteromonadales</taxon>
        <taxon>Pseudoalteromonadaceae</taxon>
        <taxon>Pseudoalteromonas</taxon>
    </lineage>
</organism>
<reference evidence="2" key="1">
    <citation type="submission" date="2016-07" db="EMBL/GenBank/DDBJ databases">
        <authorList>
            <person name="Florea S."/>
            <person name="Webb J.S."/>
            <person name="Jaromczyk J."/>
            <person name="Schardl C.L."/>
        </authorList>
    </citation>
    <scope>NUCLEOTIDE SEQUENCE [LARGE SCALE GENOMIC DNA]</scope>
    <source>
        <strain evidence="2">IPB1</strain>
    </source>
</reference>
<evidence type="ECO:0008006" key="3">
    <source>
        <dbReference type="Google" id="ProtNLM"/>
    </source>
</evidence>
<dbReference type="RefSeq" id="WP_065792980.1">
    <property type="nucleotide sequence ID" value="NZ_MAUJ01000017.1"/>
</dbReference>
<evidence type="ECO:0000313" key="2">
    <source>
        <dbReference type="Proteomes" id="UP000093366"/>
    </source>
</evidence>
<gene>
    <name evidence="1" type="ORF">A7985_24240</name>
</gene>
<accession>A0A1C0TJ75</accession>
<protein>
    <recommendedName>
        <fullName evidence="3">Fibronectin type-III domain-containing protein</fullName>
    </recommendedName>
</protein>
<comment type="caution">
    <text evidence="1">The sequence shown here is derived from an EMBL/GenBank/DDBJ whole genome shotgun (WGS) entry which is preliminary data.</text>
</comment>
<sequence length="577" mass="64375">MIKKYLLLSGLTLLGFSPFKSLANDLYLPILIDYYMDDAPSMHQGYINLPHRSDTGDFRLDWRVEGYESNYTLEQSVDTGIEWQVVYQGNNNYFDVSTSHSATYYYRVRACQTKSLCTHFVYSRSILVNALSEAPKNIAATQQGSQVQVSWSPTSINSLQNINLKPISRFLSALTGKSTGIEYEVYESTNSSDFVYLSKTNEQQIQLAKPNDATTRYKVRACSPESSQCSKYSNESNGVGGILAPQNVSALLTLNPDSTPIYPTSSIKVTWSKAPSDADKVWYSVERSVNSGTWQVIEQIDGLEYIDLAPAQGQVAYRVRSCDPTKCYEVSKSTLPIDVPRNTKCDQALGRLEVYQSSSGLYMKRESTQFHSKVIPGVLMIPYASYPIVKQQYWKITRVDNAEGYQVNSVTDGEFAAANKVKLESPLQCSVNSTTNEVRIAIQADTNSAITSWSAAITTVDPYADNYFSISNAIALMLDGNTLRWPSVDNAANYILQGANCTSCSRAPDVNWQTISTFSKAIHYYQVTSGEYKSFRVKACFEKGHCTPWSNIVTIKPKKQIIFIHTDLLGNPVVESQ</sequence>
<dbReference type="Proteomes" id="UP000093366">
    <property type="component" value="Unassembled WGS sequence"/>
</dbReference>
<dbReference type="InterPro" id="IPR013783">
    <property type="entry name" value="Ig-like_fold"/>
</dbReference>
<proteinExistence type="predicted"/>
<dbReference type="Gene3D" id="2.60.40.10">
    <property type="entry name" value="Immunoglobulins"/>
    <property type="match status" value="2"/>
</dbReference>